<evidence type="ECO:0000313" key="2">
    <source>
        <dbReference type="EMBL" id="WVZ11485.1"/>
    </source>
</evidence>
<dbReference type="AlphaFoldDB" id="A0AAQ3NM53"/>
<feature type="transmembrane region" description="Helical" evidence="1">
    <location>
        <begin position="25"/>
        <end position="45"/>
    </location>
</feature>
<accession>A0AAQ3NM53</accession>
<keyword evidence="3" id="KW-1185">Reference proteome</keyword>
<keyword evidence="1" id="KW-0472">Membrane</keyword>
<reference evidence="2 3" key="1">
    <citation type="journal article" date="2023" name="Life. Sci Alliance">
        <title>Evolutionary insights into 3D genome organization and epigenetic landscape of Vigna mungo.</title>
        <authorList>
            <person name="Junaid A."/>
            <person name="Singh B."/>
            <person name="Bhatia S."/>
        </authorList>
    </citation>
    <scope>NUCLEOTIDE SEQUENCE [LARGE SCALE GENOMIC DNA]</scope>
    <source>
        <strain evidence="2">Urdbean</strain>
    </source>
</reference>
<feature type="transmembrane region" description="Helical" evidence="1">
    <location>
        <begin position="52"/>
        <end position="79"/>
    </location>
</feature>
<evidence type="ECO:0000256" key="1">
    <source>
        <dbReference type="SAM" id="Phobius"/>
    </source>
</evidence>
<protein>
    <submittedName>
        <fullName evidence="2">Uncharacterized protein</fullName>
    </submittedName>
</protein>
<gene>
    <name evidence="2" type="ORF">V8G54_016015</name>
</gene>
<name>A0AAQ3NM53_VIGMU</name>
<organism evidence="2 3">
    <name type="scientific">Vigna mungo</name>
    <name type="common">Black gram</name>
    <name type="synonym">Phaseolus mungo</name>
    <dbReference type="NCBI Taxonomy" id="3915"/>
    <lineage>
        <taxon>Eukaryota</taxon>
        <taxon>Viridiplantae</taxon>
        <taxon>Streptophyta</taxon>
        <taxon>Embryophyta</taxon>
        <taxon>Tracheophyta</taxon>
        <taxon>Spermatophyta</taxon>
        <taxon>Magnoliopsida</taxon>
        <taxon>eudicotyledons</taxon>
        <taxon>Gunneridae</taxon>
        <taxon>Pentapetalae</taxon>
        <taxon>rosids</taxon>
        <taxon>fabids</taxon>
        <taxon>Fabales</taxon>
        <taxon>Fabaceae</taxon>
        <taxon>Papilionoideae</taxon>
        <taxon>50 kb inversion clade</taxon>
        <taxon>NPAAA clade</taxon>
        <taxon>indigoferoid/millettioid clade</taxon>
        <taxon>Phaseoleae</taxon>
        <taxon>Vigna</taxon>
    </lineage>
</organism>
<proteinExistence type="predicted"/>
<keyword evidence="1" id="KW-1133">Transmembrane helix</keyword>
<evidence type="ECO:0000313" key="3">
    <source>
        <dbReference type="Proteomes" id="UP001374535"/>
    </source>
</evidence>
<sequence>MFFFLAPAAWPLELGTFHSHHSFNTISLALFCMFLEEFPFTVVILRINTVVIVINIIIIMLMVLCFFYLIFLVILHGVFNVVVVVMLHFGPKAEAKTTGASLCLERGWDLNELEH</sequence>
<dbReference type="EMBL" id="CP144696">
    <property type="protein sequence ID" value="WVZ11485.1"/>
    <property type="molecule type" value="Genomic_DNA"/>
</dbReference>
<keyword evidence="1" id="KW-0812">Transmembrane</keyword>
<dbReference type="Proteomes" id="UP001374535">
    <property type="component" value="Chromosome 5"/>
</dbReference>